<feature type="region of interest" description="Disordered" evidence="1">
    <location>
        <begin position="177"/>
        <end position="591"/>
    </location>
</feature>
<sequence length="599" mass="64946">MAGTTAAVYSGDALTSPPNGNASWDYAVPVGPEVGYSLSFVPSPSLHVFSPGPFVSVSCRYIYGPAHVDPQSKGASNDSGTAYQRSSHRHRTPTGIPRSRNSSQSGRRDSSAHDSHGREIGPPTAARDSGDISHHNTRKGDGAGKFYSSPDPEDDDDNWIHRDKLARIESEELQQAAMRIQRQVRAGSKSSSLRGRSHDSHSNSVNGTVTTPPTEYTEPWPSLQRQQLDSPIPLEDVEQDAPTEAERMNWDLRRPEEIAAESLDENSASKLYKSPGLKKSSSRIPVLTTSPHPISPDQVEREFPIIQRARTRTLGSGDEGSVSRRASESVVDNPEASSSLPAEATSTPPLSSSRPGSRAGPQSQQQSQQQSQAQSSPAKKTPAKSTPSSTGRKTSAQHRKTSATQKPRAPSGSNAAKDRPATRSGENRPTTAVNRPEGDPPWLATMYKPDPRLPPDQQMLPTHAKRMQQEQWEREGKTPSAYDREFAPLAVRPDDDQPRASPEPAKAEPEPQEHQQQQQQEQEQETTPAADQQAWPLKSPKSPEPTNRPGTSGTNYSTMPKVQTGPPVGLLVPQKAQPPPAAVPEPVKEEKGCGCCIVM</sequence>
<feature type="compositionally biased region" description="Polar residues" evidence="1">
    <location>
        <begin position="383"/>
        <end position="394"/>
    </location>
</feature>
<dbReference type="AlphaFoldDB" id="A0A0F4Z4L7"/>
<dbReference type="Proteomes" id="UP000053958">
    <property type="component" value="Unassembled WGS sequence"/>
</dbReference>
<dbReference type="STRING" id="1408163.A0A0F4Z4L7"/>
<evidence type="ECO:0000256" key="1">
    <source>
        <dbReference type="SAM" id="MobiDB-lite"/>
    </source>
</evidence>
<feature type="compositionally biased region" description="Polar residues" evidence="1">
    <location>
        <begin position="335"/>
        <end position="355"/>
    </location>
</feature>
<dbReference type="EMBL" id="LASV01000020">
    <property type="protein sequence ID" value="KKA25474.1"/>
    <property type="molecule type" value="Genomic_DNA"/>
</dbReference>
<evidence type="ECO:0000313" key="3">
    <source>
        <dbReference type="Proteomes" id="UP000053958"/>
    </source>
</evidence>
<feature type="compositionally biased region" description="Polar residues" evidence="1">
    <location>
        <begin position="544"/>
        <end position="561"/>
    </location>
</feature>
<keyword evidence="3" id="KW-1185">Reference proteome</keyword>
<feature type="compositionally biased region" description="Basic and acidic residues" evidence="1">
    <location>
        <begin position="128"/>
        <end position="142"/>
    </location>
</feature>
<gene>
    <name evidence="2" type="ORF">T310_0498</name>
</gene>
<evidence type="ECO:0008006" key="4">
    <source>
        <dbReference type="Google" id="ProtNLM"/>
    </source>
</evidence>
<accession>A0A0F4Z4L7</accession>
<dbReference type="RefSeq" id="XP_013332086.1">
    <property type="nucleotide sequence ID" value="XM_013476632.1"/>
</dbReference>
<feature type="compositionally biased region" description="Low complexity" evidence="1">
    <location>
        <begin position="514"/>
        <end position="534"/>
    </location>
</feature>
<evidence type="ECO:0000313" key="2">
    <source>
        <dbReference type="EMBL" id="KKA25474.1"/>
    </source>
</evidence>
<feature type="compositionally biased region" description="Polar residues" evidence="1">
    <location>
        <begin position="73"/>
        <end position="85"/>
    </location>
</feature>
<proteinExistence type="predicted"/>
<protein>
    <recommendedName>
        <fullName evidence="4">TeaA receptor TeaR</fullName>
    </recommendedName>
</protein>
<organism evidence="2 3">
    <name type="scientific">Rasamsonia emersonii (strain ATCC 16479 / CBS 393.64 / IMI 116815)</name>
    <dbReference type="NCBI Taxonomy" id="1408163"/>
    <lineage>
        <taxon>Eukaryota</taxon>
        <taxon>Fungi</taxon>
        <taxon>Dikarya</taxon>
        <taxon>Ascomycota</taxon>
        <taxon>Pezizomycotina</taxon>
        <taxon>Eurotiomycetes</taxon>
        <taxon>Eurotiomycetidae</taxon>
        <taxon>Eurotiales</taxon>
        <taxon>Trichocomaceae</taxon>
        <taxon>Rasamsonia</taxon>
    </lineage>
</organism>
<reference evidence="2 3" key="1">
    <citation type="submission" date="2015-04" db="EMBL/GenBank/DDBJ databases">
        <authorList>
            <person name="Heijne W.H."/>
            <person name="Fedorova N.D."/>
            <person name="Nierman W.C."/>
            <person name="Vollebregt A.W."/>
            <person name="Zhao Z."/>
            <person name="Wu L."/>
            <person name="Kumar M."/>
            <person name="Stam H."/>
            <person name="van den Berg M.A."/>
            <person name="Pel H.J."/>
        </authorList>
    </citation>
    <scope>NUCLEOTIDE SEQUENCE [LARGE SCALE GENOMIC DNA]</scope>
    <source>
        <strain evidence="2 3">CBS 393.64</strain>
    </source>
</reference>
<dbReference type="GeneID" id="25312552"/>
<feature type="compositionally biased region" description="Basic and acidic residues" evidence="1">
    <location>
        <begin position="106"/>
        <end position="119"/>
    </location>
</feature>
<name>A0A0F4Z4L7_RASE3</name>
<feature type="compositionally biased region" description="Basic and acidic residues" evidence="1">
    <location>
        <begin position="467"/>
        <end position="498"/>
    </location>
</feature>
<feature type="compositionally biased region" description="Low complexity" evidence="1">
    <location>
        <begin position="362"/>
        <end position="376"/>
    </location>
</feature>
<feature type="region of interest" description="Disordered" evidence="1">
    <location>
        <begin position="67"/>
        <end position="160"/>
    </location>
</feature>
<feature type="region of interest" description="Disordered" evidence="1">
    <location>
        <begin position="1"/>
        <end position="26"/>
    </location>
</feature>
<dbReference type="OrthoDB" id="418495at2759"/>
<comment type="caution">
    <text evidence="2">The sequence shown here is derived from an EMBL/GenBank/DDBJ whole genome shotgun (WGS) entry which is preliminary data.</text>
</comment>
<feature type="compositionally biased region" description="Basic and acidic residues" evidence="1">
    <location>
        <begin position="244"/>
        <end position="257"/>
    </location>
</feature>
<feature type="compositionally biased region" description="Low complexity" evidence="1">
    <location>
        <begin position="208"/>
        <end position="221"/>
    </location>
</feature>